<reference evidence="8 9" key="1">
    <citation type="submission" date="2020-08" db="EMBL/GenBank/DDBJ databases">
        <title>Sequencing the genomes of 1000 actinobacteria strains.</title>
        <authorList>
            <person name="Klenk H.-P."/>
        </authorList>
    </citation>
    <scope>NUCLEOTIDE SEQUENCE [LARGE SCALE GENOMIC DNA]</scope>
    <source>
        <strain evidence="8 9">DSM 22242</strain>
    </source>
</reference>
<dbReference type="PANTHER" id="PTHR30629">
    <property type="entry name" value="PROPHAGE INTEGRASE"/>
    <property type="match status" value="1"/>
</dbReference>
<dbReference type="InterPro" id="IPR050808">
    <property type="entry name" value="Phage_Integrase"/>
</dbReference>
<gene>
    <name evidence="8" type="ORF">FHR31_001638</name>
</gene>
<dbReference type="EMBL" id="JACHYA010000005">
    <property type="protein sequence ID" value="MBB3171812.1"/>
    <property type="molecule type" value="Genomic_DNA"/>
</dbReference>
<comment type="similarity">
    <text evidence="1">Belongs to the 'phage' integrase family.</text>
</comment>
<keyword evidence="3 5" id="KW-0238">DNA-binding</keyword>
<dbReference type="InterPro" id="IPR013762">
    <property type="entry name" value="Integrase-like_cat_sf"/>
</dbReference>
<organism evidence="8 9">
    <name type="scientific">Parvibacter caecicola</name>
    <dbReference type="NCBI Taxonomy" id="747645"/>
    <lineage>
        <taxon>Bacteria</taxon>
        <taxon>Bacillati</taxon>
        <taxon>Actinomycetota</taxon>
        <taxon>Coriobacteriia</taxon>
        <taxon>Coriobacteriales</taxon>
        <taxon>Coriobacteriaceae</taxon>
        <taxon>Parvibacter</taxon>
    </lineage>
</organism>
<dbReference type="GO" id="GO:0003677">
    <property type="term" value="F:DNA binding"/>
    <property type="evidence" value="ECO:0007669"/>
    <property type="project" value="UniProtKB-UniRule"/>
</dbReference>
<evidence type="ECO:0000256" key="5">
    <source>
        <dbReference type="PROSITE-ProRule" id="PRU01248"/>
    </source>
</evidence>
<name>A0A7W5GQ39_9ACTN</name>
<dbReference type="Pfam" id="PF00589">
    <property type="entry name" value="Phage_integrase"/>
    <property type="match status" value="1"/>
</dbReference>
<dbReference type="PROSITE" id="PS51898">
    <property type="entry name" value="TYR_RECOMBINASE"/>
    <property type="match status" value="1"/>
</dbReference>
<dbReference type="PANTHER" id="PTHR30629:SF2">
    <property type="entry name" value="PROPHAGE INTEGRASE INTS-RELATED"/>
    <property type="match status" value="1"/>
</dbReference>
<comment type="caution">
    <text evidence="8">The sequence shown here is derived from an EMBL/GenBank/DDBJ whole genome shotgun (WGS) entry which is preliminary data.</text>
</comment>
<evidence type="ECO:0000256" key="2">
    <source>
        <dbReference type="ARBA" id="ARBA00022908"/>
    </source>
</evidence>
<dbReference type="SUPFAM" id="SSF56349">
    <property type="entry name" value="DNA breaking-rejoining enzymes"/>
    <property type="match status" value="1"/>
</dbReference>
<dbReference type="Proteomes" id="UP000530850">
    <property type="component" value="Unassembled WGS sequence"/>
</dbReference>
<dbReference type="GO" id="GO:0006310">
    <property type="term" value="P:DNA recombination"/>
    <property type="evidence" value="ECO:0007669"/>
    <property type="project" value="UniProtKB-KW"/>
</dbReference>
<evidence type="ECO:0000313" key="8">
    <source>
        <dbReference type="EMBL" id="MBB3171812.1"/>
    </source>
</evidence>
<dbReference type="PROSITE" id="PS51900">
    <property type="entry name" value="CB"/>
    <property type="match status" value="1"/>
</dbReference>
<evidence type="ECO:0000256" key="1">
    <source>
        <dbReference type="ARBA" id="ARBA00008857"/>
    </source>
</evidence>
<dbReference type="CDD" id="cd01189">
    <property type="entry name" value="INT_ICEBs1_C_like"/>
    <property type="match status" value="1"/>
</dbReference>
<evidence type="ECO:0000256" key="3">
    <source>
        <dbReference type="ARBA" id="ARBA00023125"/>
    </source>
</evidence>
<proteinExistence type="inferred from homology"/>
<dbReference type="Gene3D" id="1.10.443.10">
    <property type="entry name" value="Intergrase catalytic core"/>
    <property type="match status" value="1"/>
</dbReference>
<dbReference type="InterPro" id="IPR011010">
    <property type="entry name" value="DNA_brk_join_enz"/>
</dbReference>
<dbReference type="InterPro" id="IPR044068">
    <property type="entry name" value="CB"/>
</dbReference>
<dbReference type="Gene3D" id="1.10.150.130">
    <property type="match status" value="1"/>
</dbReference>
<feature type="domain" description="Core-binding (CB)" evidence="7">
    <location>
        <begin position="10"/>
        <end position="92"/>
    </location>
</feature>
<dbReference type="AlphaFoldDB" id="A0A7W5GQ39"/>
<keyword evidence="4" id="KW-0233">DNA recombination</keyword>
<dbReference type="RefSeq" id="WP_123185618.1">
    <property type="nucleotide sequence ID" value="NZ_CANSOV010000022.1"/>
</dbReference>
<keyword evidence="2" id="KW-0229">DNA integration</keyword>
<evidence type="ECO:0000313" key="9">
    <source>
        <dbReference type="Proteomes" id="UP000530850"/>
    </source>
</evidence>
<protein>
    <submittedName>
        <fullName evidence="8">Site-specific recombinase XerD</fullName>
    </submittedName>
</protein>
<dbReference type="InterPro" id="IPR002104">
    <property type="entry name" value="Integrase_catalytic"/>
</dbReference>
<evidence type="ECO:0000259" key="7">
    <source>
        <dbReference type="PROSITE" id="PS51900"/>
    </source>
</evidence>
<dbReference type="InterPro" id="IPR010998">
    <property type="entry name" value="Integrase_recombinase_N"/>
</dbReference>
<sequence length="329" mass="37233">MNAEEAMAMPLGAIAMNHYLPEKRRRRRANTVDGYESSIRCHVLPRWGKKLLGKVTRDDVQEWVDELGGTPAGPGGTEKAYKCLRQIVRWAMDKWGIYMADPTRGIELPRKRAYRPETLTQRRLKRWIRGMVGCECEATAILQSALGCRPGENYHLEWPDINWRTGAVPLDGSLQETSEGLMDYPTKTAKGERTGYLPPWALDRLHQIWVELGRPKGRIIGCLSPSQVAYRIRAWAEKRRLPKVTMKNLRHTWGTLAAQAGVAIQDCAAMMGHSDIQTTYRYYYALTAAQARRAQRKVARAVMGKTCEDMYAGVNLRFTSVPAPMARAA</sequence>
<dbReference type="GeneID" id="93356921"/>
<evidence type="ECO:0000256" key="4">
    <source>
        <dbReference type="ARBA" id="ARBA00023172"/>
    </source>
</evidence>
<evidence type="ECO:0000259" key="6">
    <source>
        <dbReference type="PROSITE" id="PS51898"/>
    </source>
</evidence>
<dbReference type="Pfam" id="PF14659">
    <property type="entry name" value="Phage_int_SAM_3"/>
    <property type="match status" value="1"/>
</dbReference>
<dbReference type="GO" id="GO:0015074">
    <property type="term" value="P:DNA integration"/>
    <property type="evidence" value="ECO:0007669"/>
    <property type="project" value="UniProtKB-KW"/>
</dbReference>
<feature type="domain" description="Tyr recombinase" evidence="6">
    <location>
        <begin position="114"/>
        <end position="296"/>
    </location>
</feature>
<dbReference type="InterPro" id="IPR004107">
    <property type="entry name" value="Integrase_SAM-like_N"/>
</dbReference>
<accession>A0A7W5GQ39</accession>